<feature type="chain" id="PRO_5040799151" evidence="1">
    <location>
        <begin position="22"/>
        <end position="165"/>
    </location>
</feature>
<dbReference type="Proteomes" id="UP000535182">
    <property type="component" value="Unassembled WGS sequence"/>
</dbReference>
<evidence type="ECO:0000313" key="4">
    <source>
        <dbReference type="Proteomes" id="UP000535182"/>
    </source>
</evidence>
<dbReference type="SUPFAM" id="SSF74653">
    <property type="entry name" value="TolA/TonB C-terminal domain"/>
    <property type="match status" value="1"/>
</dbReference>
<dbReference type="EMBL" id="JACHEB010000002">
    <property type="protein sequence ID" value="MBB5327365.1"/>
    <property type="molecule type" value="Genomic_DNA"/>
</dbReference>
<dbReference type="InterPro" id="IPR037682">
    <property type="entry name" value="TonB_C"/>
</dbReference>
<gene>
    <name evidence="3" type="ORF">HDF14_000970</name>
</gene>
<proteinExistence type="predicted"/>
<evidence type="ECO:0000256" key="1">
    <source>
        <dbReference type="SAM" id="SignalP"/>
    </source>
</evidence>
<name>A0A9X0QBT0_9BACT</name>
<organism evidence="3 4">
    <name type="scientific">Tunturiibacter gelidiferens</name>
    <dbReference type="NCBI Taxonomy" id="3069689"/>
    <lineage>
        <taxon>Bacteria</taxon>
        <taxon>Pseudomonadati</taxon>
        <taxon>Acidobacteriota</taxon>
        <taxon>Terriglobia</taxon>
        <taxon>Terriglobales</taxon>
        <taxon>Acidobacteriaceae</taxon>
        <taxon>Tunturiibacter</taxon>
    </lineage>
</organism>
<feature type="domain" description="TonB C-terminal" evidence="2">
    <location>
        <begin position="39"/>
        <end position="133"/>
    </location>
</feature>
<accession>A0A9X0QBT0</accession>
<dbReference type="Gene3D" id="3.30.1150.10">
    <property type="match status" value="1"/>
</dbReference>
<keyword evidence="4" id="KW-1185">Reference proteome</keyword>
<dbReference type="PROSITE" id="PS52015">
    <property type="entry name" value="TONB_CTD"/>
    <property type="match status" value="1"/>
</dbReference>
<evidence type="ECO:0000313" key="3">
    <source>
        <dbReference type="EMBL" id="MBB5327365.1"/>
    </source>
</evidence>
<evidence type="ECO:0000259" key="2">
    <source>
        <dbReference type="PROSITE" id="PS52015"/>
    </source>
</evidence>
<feature type="signal peptide" evidence="1">
    <location>
        <begin position="1"/>
        <end position="21"/>
    </location>
</feature>
<dbReference type="GO" id="GO:0055085">
    <property type="term" value="P:transmembrane transport"/>
    <property type="evidence" value="ECO:0007669"/>
    <property type="project" value="InterPro"/>
</dbReference>
<keyword evidence="1" id="KW-0732">Signal</keyword>
<reference evidence="3 4" key="1">
    <citation type="submission" date="2020-08" db="EMBL/GenBank/DDBJ databases">
        <title>Genomic Encyclopedia of Type Strains, Phase IV (KMG-V): Genome sequencing to study the core and pangenomes of soil and plant-associated prokaryotes.</title>
        <authorList>
            <person name="Whitman W."/>
        </authorList>
    </citation>
    <scope>NUCLEOTIDE SEQUENCE [LARGE SCALE GENOMIC DNA]</scope>
    <source>
        <strain evidence="3 4">X5P2</strain>
    </source>
</reference>
<dbReference type="AlphaFoldDB" id="A0A9X0QBT0"/>
<protein>
    <submittedName>
        <fullName evidence="3">TonB family protein</fullName>
    </submittedName>
</protein>
<dbReference type="Pfam" id="PF03544">
    <property type="entry name" value="TonB_C"/>
    <property type="match status" value="1"/>
</dbReference>
<dbReference type="RefSeq" id="WP_183974011.1">
    <property type="nucleotide sequence ID" value="NZ_JACHEB010000002.1"/>
</dbReference>
<comment type="caution">
    <text evidence="3">The sequence shown here is derived from an EMBL/GenBank/DDBJ whole genome shotgun (WGS) entry which is preliminary data.</text>
</comment>
<sequence length="165" mass="17663">MTVHTYCRSIFRIVFFVSALANCSAQDGGISAKTMEVPETVMAKRLEHIVAPKLPAGALQKCSNAMVILKVTVDEKGKVSDAEFVSGFDELKDSAMVAIKEWTYKPYEHHGHAIAVHTSVSIFYLGDGESFPVYMPDGKGGVKGGNMTQLAPGCGSGPVIKRTPG</sequence>